<evidence type="ECO:0008006" key="13">
    <source>
        <dbReference type="Google" id="ProtNLM"/>
    </source>
</evidence>
<dbReference type="Gene3D" id="1.20.5.4130">
    <property type="match status" value="1"/>
</dbReference>
<comment type="caution">
    <text evidence="11">The sequence shown here is derived from an EMBL/GenBank/DDBJ whole genome shotgun (WGS) entry which is preliminary data.</text>
</comment>
<dbReference type="SUPFAM" id="SSF52540">
    <property type="entry name" value="P-loop containing nucleoside triphosphate hydrolases"/>
    <property type="match status" value="1"/>
</dbReference>
<dbReference type="Pfam" id="PF25019">
    <property type="entry name" value="LRR_R13L1-DRL21"/>
    <property type="match status" value="1"/>
</dbReference>
<comment type="similarity">
    <text evidence="1">Belongs to the disease resistance NB-LRR family.</text>
</comment>
<dbReference type="Gene3D" id="3.40.50.300">
    <property type="entry name" value="P-loop containing nucleotide triphosphate hydrolases"/>
    <property type="match status" value="1"/>
</dbReference>
<dbReference type="Gene3D" id="1.10.8.430">
    <property type="entry name" value="Helical domain of apoptotic protease-activating factors"/>
    <property type="match status" value="1"/>
</dbReference>
<organism evidence="11 12">
    <name type="scientific">Cinchona calisaya</name>
    <dbReference type="NCBI Taxonomy" id="153742"/>
    <lineage>
        <taxon>Eukaryota</taxon>
        <taxon>Viridiplantae</taxon>
        <taxon>Streptophyta</taxon>
        <taxon>Embryophyta</taxon>
        <taxon>Tracheophyta</taxon>
        <taxon>Spermatophyta</taxon>
        <taxon>Magnoliopsida</taxon>
        <taxon>eudicotyledons</taxon>
        <taxon>Gunneridae</taxon>
        <taxon>Pentapetalae</taxon>
        <taxon>asterids</taxon>
        <taxon>lamiids</taxon>
        <taxon>Gentianales</taxon>
        <taxon>Rubiaceae</taxon>
        <taxon>Cinchonoideae</taxon>
        <taxon>Cinchoneae</taxon>
        <taxon>Cinchona</taxon>
    </lineage>
</organism>
<name>A0ABD2ZDU0_9GENT</name>
<dbReference type="InterPro" id="IPR056789">
    <property type="entry name" value="LRR_R13L1-DRL21"/>
</dbReference>
<dbReference type="FunFam" id="3.40.50.300:FF:001091">
    <property type="entry name" value="Probable disease resistance protein At1g61300"/>
    <property type="match status" value="1"/>
</dbReference>
<feature type="domain" description="Disease resistance N-terminal" evidence="8">
    <location>
        <begin position="8"/>
        <end position="101"/>
    </location>
</feature>
<dbReference type="PRINTS" id="PR00364">
    <property type="entry name" value="DISEASERSIST"/>
</dbReference>
<evidence type="ECO:0000256" key="2">
    <source>
        <dbReference type="ARBA" id="ARBA00022614"/>
    </source>
</evidence>
<keyword evidence="5" id="KW-0611">Plant defense</keyword>
<dbReference type="PANTHER" id="PTHR36766">
    <property type="entry name" value="PLANT BROAD-SPECTRUM MILDEW RESISTANCE PROTEIN RPW8"/>
    <property type="match status" value="1"/>
</dbReference>
<evidence type="ECO:0000256" key="6">
    <source>
        <dbReference type="ARBA" id="ARBA00022840"/>
    </source>
</evidence>
<dbReference type="InterPro" id="IPR042197">
    <property type="entry name" value="Apaf_helical"/>
</dbReference>
<keyword evidence="4" id="KW-0547">Nucleotide-binding</keyword>
<dbReference type="Gene3D" id="3.80.10.10">
    <property type="entry name" value="Ribonuclease Inhibitor"/>
    <property type="match status" value="5"/>
</dbReference>
<dbReference type="Proteomes" id="UP001630127">
    <property type="component" value="Unassembled WGS sequence"/>
</dbReference>
<dbReference type="Pfam" id="PF18052">
    <property type="entry name" value="Rx_N"/>
    <property type="match status" value="1"/>
</dbReference>
<evidence type="ECO:0000313" key="11">
    <source>
        <dbReference type="EMBL" id="KAL3516435.1"/>
    </source>
</evidence>
<dbReference type="GO" id="GO:0051607">
    <property type="term" value="P:defense response to virus"/>
    <property type="evidence" value="ECO:0007669"/>
    <property type="project" value="UniProtKB-ARBA"/>
</dbReference>
<dbReference type="SUPFAM" id="SSF52058">
    <property type="entry name" value="L domain-like"/>
    <property type="match status" value="3"/>
</dbReference>
<feature type="domain" description="R13L1/DRL21-like LRR repeat region" evidence="10">
    <location>
        <begin position="700"/>
        <end position="827"/>
    </location>
</feature>
<feature type="domain" description="NB-ARC" evidence="7">
    <location>
        <begin position="181"/>
        <end position="351"/>
    </location>
</feature>
<dbReference type="EMBL" id="JBJUIK010000010">
    <property type="protein sequence ID" value="KAL3516435.1"/>
    <property type="molecule type" value="Genomic_DNA"/>
</dbReference>
<evidence type="ECO:0000256" key="3">
    <source>
        <dbReference type="ARBA" id="ARBA00022737"/>
    </source>
</evidence>
<evidence type="ECO:0000313" key="12">
    <source>
        <dbReference type="Proteomes" id="UP001630127"/>
    </source>
</evidence>
<dbReference type="InterPro" id="IPR027417">
    <property type="entry name" value="P-loop_NTPase"/>
</dbReference>
<dbReference type="GO" id="GO:0005524">
    <property type="term" value="F:ATP binding"/>
    <property type="evidence" value="ECO:0007669"/>
    <property type="project" value="UniProtKB-KW"/>
</dbReference>
<evidence type="ECO:0000256" key="4">
    <source>
        <dbReference type="ARBA" id="ARBA00022741"/>
    </source>
</evidence>
<dbReference type="PANTHER" id="PTHR36766:SF51">
    <property type="entry name" value="DISEASE RESISTANCE RPP13-LIKE PROTEIN 1"/>
    <property type="match status" value="1"/>
</dbReference>
<reference evidence="11 12" key="1">
    <citation type="submission" date="2024-11" db="EMBL/GenBank/DDBJ databases">
        <title>A near-complete genome assembly of Cinchona calisaya.</title>
        <authorList>
            <person name="Lian D.C."/>
            <person name="Zhao X.W."/>
            <person name="Wei L."/>
        </authorList>
    </citation>
    <scope>NUCLEOTIDE SEQUENCE [LARGE SCALE GENOMIC DNA]</scope>
    <source>
        <tissue evidence="11">Nenye</tissue>
    </source>
</reference>
<protein>
    <recommendedName>
        <fullName evidence="13">Disease resistance RPP13-like protein 1</fullName>
    </recommendedName>
</protein>
<proteinExistence type="inferred from homology"/>
<sequence>MPVAELFLSPLLQILFDRLASGVLQSFARQQGIRAELKKWSKTLLLIQSVIVDAEDKQITDQPIKLWLESLRDLAYDLDDVVDEITTEALREKWLEPDLPRRSKVWKFIHTCQNFTPHSIKNNARISSKIKSISAMLDELLKQKHELNLSQRVNTGGISSRSGGRLPSTALVTESNVYGREREREEILNMLLKRNETSQDDVCVIPIVGMGGIGKTTLAQLVYNDKKVKNSFDLKAWVCVSEEFDVLTITKTIFESVTQMSGESKDLNLLQVSLQERLSKEKFLIVLDDVWNENYDRWDLLTRPFQVGLPGSKVIVTTRINSVASMVGSVKAYLVQQLTNDDCLSLLAQHARGNFDEHPELKGLSEELARKCGGLPLAAKALGGILRSKASPDEWKEVLNSKIWDLPNEGNILPVLRLSYYHLPSHLKQLFAYCSVFPKDYEFDKLELVLLWMGEGFLQQSQGKKRMEEVGFDHFNELVSRSFFQSLSGSQSSYVMHDLINDLAQFVAGGTCHRLDDKVDMYELHRVSDNTRHASFLRHEYEVFKKFQALYKVQGLRTFIPMPVQNVHVWPPFYLSNKVLLSLLPELRSLRVLSLSGYSISELPNSICSLIHLRYLNLSGTSVISLPDSLSNLHNLQTLSLRNCRFISKLPETLGHLINLRHLDNANTDQLKEMPMGISKLTSLQTLPKIVIVKACGLRLSELKNLMLLRGTLSIEQLQNVVDVQEAKEAYLKNKPDLEELQLIWSNRTDDSCDEDLKNHVLDMLQPHKNLEKLKIDFYRGKEFPTWIGDPLFLKLKSISLNNCVKCTSLPPLGQLQNLKHLRIGGMLDVKCIGIEFFLGNYPLKHPFPSLETLRFECMPEWEEWSYNVGDQESEMQFPHLHQLTMFKCPKLTKVSPLRLPLLQELDLEECNRVILDLFMNLNSLTYLKLESITGLSDLPRTLMQCTDKLEVLEICNCNDVLKLWESGSCLQTLICLRRLVIADCSNLVCLGDGDQQLPSNLEVLELFRCATLSTMPTDLSILMSLKELIIKNCPRLATFPEIGVPPMLRRLEIQGCNALNALPNGISSLERLELKDCSSLRAWPAGNFPTAFKKFVIKNCKLLEPVSQEMFQQNSSISLEDLSIWNWEKIGTLLQYMHNFSRLVELYISNCESLESFPEQGLPTPNLRILSIEYCSNLKSIPAEINRISSLVSLEVRSCPKLETFPKGELPSSLTSLRIWDSRKLRPLSEWHLDRLASLQDLSICGGFPKLVSFDDDEYLFPSSVTKFSIARFPSLKSLFKGLDSLTSLQHLSIMNCPKLLVLPCDNLLDRLWHLEISGCPHLKQRCLRDKGEYWPRIADIPCVEIDGSYVYKQIPE</sequence>
<keyword evidence="12" id="KW-1185">Reference proteome</keyword>
<dbReference type="InterPro" id="IPR041118">
    <property type="entry name" value="Rx_N"/>
</dbReference>
<keyword evidence="2" id="KW-0433">Leucine-rich repeat</keyword>
<dbReference type="InterPro" id="IPR058922">
    <property type="entry name" value="WHD_DRP"/>
</dbReference>
<keyword evidence="6" id="KW-0067">ATP-binding</keyword>
<accession>A0ABD2ZDU0</accession>
<dbReference type="InterPro" id="IPR002182">
    <property type="entry name" value="NB-ARC"/>
</dbReference>
<dbReference type="FunFam" id="1.10.10.10:FF:000322">
    <property type="entry name" value="Probable disease resistance protein At1g63360"/>
    <property type="match status" value="1"/>
</dbReference>
<dbReference type="Pfam" id="PF00931">
    <property type="entry name" value="NB-ARC"/>
    <property type="match status" value="1"/>
</dbReference>
<evidence type="ECO:0000259" key="7">
    <source>
        <dbReference type="Pfam" id="PF00931"/>
    </source>
</evidence>
<evidence type="ECO:0000259" key="10">
    <source>
        <dbReference type="Pfam" id="PF25019"/>
    </source>
</evidence>
<feature type="domain" description="Disease resistance protein winged helix" evidence="9">
    <location>
        <begin position="436"/>
        <end position="504"/>
    </location>
</feature>
<evidence type="ECO:0000256" key="1">
    <source>
        <dbReference type="ARBA" id="ARBA00008894"/>
    </source>
</evidence>
<gene>
    <name evidence="11" type="ORF">ACH5RR_023337</name>
</gene>
<dbReference type="Pfam" id="PF23559">
    <property type="entry name" value="WHD_DRP"/>
    <property type="match status" value="1"/>
</dbReference>
<evidence type="ECO:0000256" key="5">
    <source>
        <dbReference type="ARBA" id="ARBA00022821"/>
    </source>
</evidence>
<keyword evidence="3" id="KW-0677">Repeat</keyword>
<evidence type="ECO:0000259" key="8">
    <source>
        <dbReference type="Pfam" id="PF18052"/>
    </source>
</evidence>
<dbReference type="InterPro" id="IPR036388">
    <property type="entry name" value="WH-like_DNA-bd_sf"/>
</dbReference>
<dbReference type="Gene3D" id="1.10.10.10">
    <property type="entry name" value="Winged helix-like DNA-binding domain superfamily/Winged helix DNA-binding domain"/>
    <property type="match status" value="1"/>
</dbReference>
<dbReference type="InterPro" id="IPR032675">
    <property type="entry name" value="LRR_dom_sf"/>
</dbReference>
<evidence type="ECO:0000259" key="9">
    <source>
        <dbReference type="Pfam" id="PF23559"/>
    </source>
</evidence>